<organism evidence="1">
    <name type="scientific">viral metagenome</name>
    <dbReference type="NCBI Taxonomy" id="1070528"/>
    <lineage>
        <taxon>unclassified sequences</taxon>
        <taxon>metagenomes</taxon>
        <taxon>organismal metagenomes</taxon>
    </lineage>
</organism>
<dbReference type="EMBL" id="MN740283">
    <property type="protein sequence ID" value="QHT97757.1"/>
    <property type="molecule type" value="Genomic_DNA"/>
</dbReference>
<sequence length="78" mass="9243">MSFTEQPIELVLRQLEFLPIQEVLNICESNSQLAQICNTRDFWFSRLPLDFPDENVVGEPNPKSRYLQLYREQKQARA</sequence>
<dbReference type="SUPFAM" id="SSF81383">
    <property type="entry name" value="F-box domain"/>
    <property type="match status" value="1"/>
</dbReference>
<dbReference type="AlphaFoldDB" id="A0A6C0J1B3"/>
<reference evidence="1" key="1">
    <citation type="journal article" date="2020" name="Nature">
        <title>Giant virus diversity and host interactions through global metagenomics.</title>
        <authorList>
            <person name="Schulz F."/>
            <person name="Roux S."/>
            <person name="Paez-Espino D."/>
            <person name="Jungbluth S."/>
            <person name="Walsh D.A."/>
            <person name="Denef V.J."/>
            <person name="McMahon K.D."/>
            <person name="Konstantinidis K.T."/>
            <person name="Eloe-Fadrosh E.A."/>
            <person name="Kyrpides N.C."/>
            <person name="Woyke T."/>
        </authorList>
    </citation>
    <scope>NUCLEOTIDE SEQUENCE</scope>
    <source>
        <strain evidence="1">GVMAG-M-3300025572-1</strain>
    </source>
</reference>
<accession>A0A6C0J1B3</accession>
<dbReference type="InterPro" id="IPR036047">
    <property type="entry name" value="F-box-like_dom_sf"/>
</dbReference>
<protein>
    <recommendedName>
        <fullName evidence="2">F-box domain-containing protein</fullName>
    </recommendedName>
</protein>
<name>A0A6C0J1B3_9ZZZZ</name>
<evidence type="ECO:0000313" key="1">
    <source>
        <dbReference type="EMBL" id="QHT97757.1"/>
    </source>
</evidence>
<evidence type="ECO:0008006" key="2">
    <source>
        <dbReference type="Google" id="ProtNLM"/>
    </source>
</evidence>
<proteinExistence type="predicted"/>